<protein>
    <recommendedName>
        <fullName evidence="1">Glutaredoxin-like protein</fullName>
    </recommendedName>
</protein>
<dbReference type="InterPro" id="IPR036249">
    <property type="entry name" value="Thioredoxin-like_sf"/>
</dbReference>
<reference evidence="2" key="5">
    <citation type="submission" date="2011-05" db="EMBL/GenBank/DDBJ databases">
        <authorList>
            <consortium name="VectorBase"/>
        </authorList>
    </citation>
    <scope>NUCLEOTIDE SEQUENCE</scope>
    <source>
        <strain evidence="2">PEST</strain>
    </source>
</reference>
<evidence type="ECO:0000256" key="1">
    <source>
        <dbReference type="RuleBase" id="RU363082"/>
    </source>
</evidence>
<evidence type="ECO:0000313" key="4">
    <source>
        <dbReference type="Proteomes" id="UP000007062"/>
    </source>
</evidence>
<comment type="similarity">
    <text evidence="1">Belongs to the glutaredoxin family.</text>
</comment>
<dbReference type="PANTHER" id="PTHR33558">
    <property type="entry name" value="GLUTAREDOXIN-LIKE PROTEIN C5ORF63 HOMOLOG"/>
    <property type="match status" value="1"/>
</dbReference>
<reference evidence="2" key="4">
    <citation type="journal article" date="2007" name="Genome Biol.">
        <title>Update of the Anopheles gambiae PEST genome assembly.</title>
        <authorList>
            <person name="Sharakhova M.V."/>
            <person name="Hammond M.P."/>
            <person name="Lobo N.F."/>
            <person name="Krzywinski J."/>
            <person name="Unger M.F."/>
            <person name="Hillenmeyer M.E."/>
            <person name="Bruggner R.V."/>
            <person name="Birney E."/>
            <person name="Collins F.H."/>
        </authorList>
    </citation>
    <scope>NUCLEOTIDE SEQUENCE</scope>
    <source>
        <strain evidence="2">PEST</strain>
    </source>
</reference>
<accession>A7US51</accession>
<dbReference type="VEuPathDB" id="VectorBase:AGAP011330"/>
<dbReference type="InterPro" id="IPR052565">
    <property type="entry name" value="Glutaredoxin-like_YDR286C"/>
</dbReference>
<dbReference type="OMA" id="QYLMKHG"/>
<dbReference type="Gene3D" id="3.40.30.10">
    <property type="entry name" value="Glutaredoxin"/>
    <property type="match status" value="1"/>
</dbReference>
<evidence type="ECO:0000313" key="2">
    <source>
        <dbReference type="EMBL" id="EDO64456.1"/>
    </source>
</evidence>
<dbReference type="HOGENOM" id="CLU_125054_0_1_1"/>
<reference evidence="3" key="6">
    <citation type="submission" date="2020-05" db="UniProtKB">
        <authorList>
            <consortium name="EnsemblMetazoa"/>
        </authorList>
    </citation>
    <scope>IDENTIFICATION</scope>
    <source>
        <strain evidence="3">PEST</strain>
    </source>
</reference>
<dbReference type="PaxDb" id="7165-AGAP011330-PA"/>
<keyword evidence="4" id="KW-1185">Reference proteome</keyword>
<organism evidence="2">
    <name type="scientific">Anopheles gambiae</name>
    <name type="common">African malaria mosquito</name>
    <dbReference type="NCBI Taxonomy" id="7165"/>
    <lineage>
        <taxon>Eukaryota</taxon>
        <taxon>Metazoa</taxon>
        <taxon>Ecdysozoa</taxon>
        <taxon>Arthropoda</taxon>
        <taxon>Hexapoda</taxon>
        <taxon>Insecta</taxon>
        <taxon>Pterygota</taxon>
        <taxon>Neoptera</taxon>
        <taxon>Endopterygota</taxon>
        <taxon>Diptera</taxon>
        <taxon>Nematocera</taxon>
        <taxon>Culicoidea</taxon>
        <taxon>Culicidae</taxon>
        <taxon>Anophelinae</taxon>
        <taxon>Anopheles</taxon>
    </lineage>
</organism>
<dbReference type="AlphaFoldDB" id="A7US51"/>
<reference evidence="2 4" key="1">
    <citation type="journal article" date="2002" name="Science">
        <title>The genome sequence of the malaria mosquito Anopheles gambiae.</title>
        <authorList>
            <person name="Holt R.A."/>
            <person name="Subramanian G.M."/>
            <person name="Halpern A."/>
            <person name="Sutton G.G."/>
            <person name="Charlab R."/>
            <person name="Nusskern D.R."/>
            <person name="Wincker P."/>
            <person name="Clark A.G."/>
            <person name="Ribeiro J.M."/>
            <person name="Wides R."/>
            <person name="Salzberg S.L."/>
            <person name="Loftus B."/>
            <person name="Yandell M."/>
            <person name="Majoros W.H."/>
            <person name="Rusch D.B."/>
            <person name="Lai Z."/>
            <person name="Kraft C.L."/>
            <person name="Abril J.F."/>
            <person name="Anthouard V."/>
            <person name="Arensburger P."/>
            <person name="Atkinson P.W."/>
            <person name="Baden H."/>
            <person name="de Berardinis V."/>
            <person name="Baldwin D."/>
            <person name="Benes V."/>
            <person name="Biedler J."/>
            <person name="Blass C."/>
            <person name="Bolanos R."/>
            <person name="Boscus D."/>
            <person name="Barnstead M."/>
            <person name="Cai S."/>
            <person name="Center A."/>
            <person name="Chaturverdi K."/>
            <person name="Christophides G.K."/>
            <person name="Chrystal M.A."/>
            <person name="Clamp M."/>
            <person name="Cravchik A."/>
            <person name="Curwen V."/>
            <person name="Dana A."/>
            <person name="Delcher A."/>
            <person name="Dew I."/>
            <person name="Evans C.A."/>
            <person name="Flanigan M."/>
            <person name="Grundschober-Freimoser A."/>
            <person name="Friedli L."/>
            <person name="Gu Z."/>
            <person name="Guan P."/>
            <person name="Guigo R."/>
            <person name="Hillenmeyer M.E."/>
            <person name="Hladun S.L."/>
            <person name="Hogan J.R."/>
            <person name="Hong Y.S."/>
            <person name="Hoover J."/>
            <person name="Jaillon O."/>
            <person name="Ke Z."/>
            <person name="Kodira C."/>
            <person name="Kokoza E."/>
            <person name="Koutsos A."/>
            <person name="Letunic I."/>
            <person name="Levitsky A."/>
            <person name="Liang Y."/>
            <person name="Lin J.J."/>
            <person name="Lobo N.F."/>
            <person name="Lopez J.R."/>
            <person name="Malek J.A."/>
            <person name="McIntosh T.C."/>
            <person name="Meister S."/>
            <person name="Miller J."/>
            <person name="Mobarry C."/>
            <person name="Mongin E."/>
            <person name="Murphy S.D."/>
            <person name="O'Brochta D.A."/>
            <person name="Pfannkoch C."/>
            <person name="Qi R."/>
            <person name="Regier M.A."/>
            <person name="Remington K."/>
            <person name="Shao H."/>
            <person name="Sharakhova M.V."/>
            <person name="Sitter C.D."/>
            <person name="Shetty J."/>
            <person name="Smith T.J."/>
            <person name="Strong R."/>
            <person name="Sun J."/>
            <person name="Thomasova D."/>
            <person name="Ton L.Q."/>
            <person name="Topalis P."/>
            <person name="Tu Z."/>
            <person name="Unger M.F."/>
            <person name="Walenz B."/>
            <person name="Wang A."/>
            <person name="Wang J."/>
            <person name="Wang M."/>
            <person name="Wang X."/>
            <person name="Woodford K.J."/>
            <person name="Wortman J.R."/>
            <person name="Wu M."/>
            <person name="Yao A."/>
            <person name="Zdobnov E.M."/>
            <person name="Zhang H."/>
            <person name="Zhao Q."/>
            <person name="Zhao S."/>
            <person name="Zhu S.C."/>
            <person name="Zhimulev I."/>
            <person name="Coluzzi M."/>
            <person name="della Torre A."/>
            <person name="Roth C.W."/>
            <person name="Louis C."/>
            <person name="Kalush F."/>
            <person name="Mural R.J."/>
            <person name="Myers E.W."/>
            <person name="Adams M.D."/>
            <person name="Smith H.O."/>
            <person name="Broder S."/>
            <person name="Gardner M.J."/>
            <person name="Fraser C.M."/>
            <person name="Birney E."/>
            <person name="Bork P."/>
            <person name="Brey P.T."/>
            <person name="Venter J.C."/>
            <person name="Weissenbach J."/>
            <person name="Kafatos F.C."/>
            <person name="Collins F.H."/>
            <person name="Hoffman S.L."/>
        </authorList>
    </citation>
    <scope>NUCLEOTIDE SEQUENCE [LARGE SCALE GENOMIC DNA]</scope>
    <source>
        <strain evidence="2 4">PEST</strain>
    </source>
</reference>
<dbReference type="Proteomes" id="UP000007062">
    <property type="component" value="Chromosome 3L"/>
</dbReference>
<dbReference type="InterPro" id="IPR008554">
    <property type="entry name" value="Glutaredoxin-like"/>
</dbReference>
<sequence length="112" mass="13115">FYPISHVFLPISANSIAPWEESRRTTGKPLLTLYTHDHCTLCDELVEQLEAQFAGRYALEKVDITRKENVRFLRLYRYDIPVLFLNGQFLCMHRLNADLLQKRLVELDTSTS</sequence>
<dbReference type="eggNOG" id="ENOG502S912">
    <property type="taxonomic scope" value="Eukaryota"/>
</dbReference>
<dbReference type="Pfam" id="PF05768">
    <property type="entry name" value="Glrx-like"/>
    <property type="match status" value="1"/>
</dbReference>
<evidence type="ECO:0000313" key="3">
    <source>
        <dbReference type="EnsemblMetazoa" id="AGAP011330-PA"/>
    </source>
</evidence>
<dbReference type="SUPFAM" id="SSF52833">
    <property type="entry name" value="Thioredoxin-like"/>
    <property type="match status" value="1"/>
</dbReference>
<reference evidence="2" key="2">
    <citation type="submission" date="2002-03" db="EMBL/GenBank/DDBJ databases">
        <authorList>
            <consortium name="The Anopheles Genome Sequencing Consortium"/>
        </authorList>
    </citation>
    <scope>NUCLEOTIDE SEQUENCE</scope>
    <source>
        <strain evidence="2">PEST</strain>
    </source>
</reference>
<reference evidence="2 3" key="3">
    <citation type="journal article" date="2004" name="Trends Parasitol.">
        <title>The Anopheles gambiae genome: an update.</title>
        <authorList>
            <person name="Mongin E."/>
            <person name="Louis C."/>
            <person name="Holt R.A."/>
            <person name="Birney E."/>
            <person name="Collins F.H."/>
        </authorList>
    </citation>
    <scope>NUCLEOTIDE SEQUENCE</scope>
    <source>
        <strain evidence="2 3">PEST</strain>
    </source>
</reference>
<feature type="non-terminal residue" evidence="2">
    <location>
        <position position="1"/>
    </location>
</feature>
<dbReference type="EnsemblMetazoa" id="AGAP011330-RA">
    <property type="protein sequence ID" value="AGAP011330-PA"/>
    <property type="gene ID" value="AGAP011330"/>
</dbReference>
<name>A7US51_ANOGA</name>
<keyword evidence="1" id="KW-0249">Electron transport</keyword>
<proteinExistence type="inferred from homology"/>
<dbReference type="STRING" id="7165.A7US51"/>
<keyword evidence="1" id="KW-0813">Transport</keyword>
<gene>
    <name evidence="2" type="ORF">AgaP_AGAP011330</name>
</gene>
<dbReference type="EMBL" id="AAAB01008816">
    <property type="protein sequence ID" value="EDO64456.1"/>
    <property type="molecule type" value="Genomic_DNA"/>
</dbReference>
<dbReference type="PANTHER" id="PTHR33558:SF1">
    <property type="entry name" value="GLUTAREDOXIN-LIKE PROTEIN C5ORF63 HOMOLOG"/>
    <property type="match status" value="1"/>
</dbReference>